<organism evidence="3 4">
    <name type="scientific">Lagenidium giganteum</name>
    <dbReference type="NCBI Taxonomy" id="4803"/>
    <lineage>
        <taxon>Eukaryota</taxon>
        <taxon>Sar</taxon>
        <taxon>Stramenopiles</taxon>
        <taxon>Oomycota</taxon>
        <taxon>Peronosporomycetes</taxon>
        <taxon>Pythiales</taxon>
        <taxon>Pythiaceae</taxon>
    </lineage>
</organism>
<comment type="caution">
    <text evidence="3">The sequence shown here is derived from an EMBL/GenBank/DDBJ whole genome shotgun (WGS) entry which is preliminary data.</text>
</comment>
<feature type="non-terminal residue" evidence="3">
    <location>
        <position position="1"/>
    </location>
</feature>
<sequence length="889" mass="97352">ASSVHVRVHQKSNLAQCRIPLGARCDNWGHGPLCVPRNNEDGGPAGIQDTGSVGVWGQCSDTNGCQDGLTCVKHAPGYTQCKPAELPQGELVWPEEGRYGLVLRTLSIRPEVSAARGRFPLPEPCIVIDDSVLARTRATLRIARSHHGCDATFGRLARTCADCHSPNGFKRCLLRNNNGGGQGSCTITNYSQCDDQNWSGSPCCADPSFECRWADNGSNVKLRSHSWICLPLKTSTPSHPHSIISMKLALLLVSAGVVATVQASNVHVRVHHKNYDSSCTITNWSQCDGQNWSGSTCCADPSFECRWDDKGQNVKLCQPRNGYGPGPTPAPPTTPCPGPAPTTKAPCKGSVGVWGQCSDTNGCQDGLTCVKHSPNYSQCKPAELPQGELCGQKKGDMDWFYDKCPSGQKCLKQGDDFRCQNAGYKHHHKRHHHHSDEKNGQCTITNWSQCDGQNWTGSTCCADPGFECRWSDNGNNVKTCQPRKWHHHKRHHHHSDEKNGQCTITNWSQCDGQNWSGSTCCADPGFECRWADNGNNVKFLASGTKPTTISALLSPLDSPHTYFDRCDWPKSCMSVQAHSLPNLPRSVTSTTMKVALLIAAAAVATTHASTFHVRVHHKGADCTITNWSQCDGQNWSGSTCSELPKGELCGQKKGDMDWFYDKCPSGQKATTSVARTPASTTSIITTSSTKSCIKGTLVFLFLAAATIVTAQNAAVHPAGNVAVWGQCSDANGCQDGLTCVKHSPYYSQCKPVELPQGDLCGQKKHDMDWFYDHCPSHQKCLKQGEDFRCQNAGEQQQQQPQSTTKVAVWGQCSDTNGCQDGLTCVKHSPYYSQCKPAELPQGDLCGQKKHDMDWFYDHCPSHQKCLKQGEDFRCQNAGERRLRQRGKEH</sequence>
<dbReference type="Pfam" id="PF00734">
    <property type="entry name" value="CBM_1"/>
    <property type="match status" value="3"/>
</dbReference>
<feature type="domain" description="CBM1" evidence="2">
    <location>
        <begin position="505"/>
        <end position="524"/>
    </location>
</feature>
<feature type="domain" description="CBM1" evidence="2">
    <location>
        <begin position="722"/>
        <end position="750"/>
    </location>
</feature>
<dbReference type="EMBL" id="DAKRPA010000033">
    <property type="protein sequence ID" value="DBA02339.1"/>
    <property type="molecule type" value="Genomic_DNA"/>
</dbReference>
<keyword evidence="1" id="KW-0732">Signal</keyword>
<reference evidence="3" key="2">
    <citation type="journal article" date="2023" name="Microbiol Resour">
        <title>Decontamination and Annotation of the Draft Genome Sequence of the Oomycete Lagenidium giganteum ARSEF 373.</title>
        <authorList>
            <person name="Morgan W.R."/>
            <person name="Tartar A."/>
        </authorList>
    </citation>
    <scope>NUCLEOTIDE SEQUENCE</scope>
    <source>
        <strain evidence="3">ARSEF 373</strain>
    </source>
</reference>
<dbReference type="Proteomes" id="UP001146120">
    <property type="component" value="Unassembled WGS sequence"/>
</dbReference>
<dbReference type="GO" id="GO:0005576">
    <property type="term" value="C:extracellular region"/>
    <property type="evidence" value="ECO:0007669"/>
    <property type="project" value="InterPro"/>
</dbReference>
<dbReference type="SMART" id="SM00236">
    <property type="entry name" value="fCBD"/>
    <property type="match status" value="7"/>
</dbReference>
<accession>A0AAV2ZAD0</accession>
<evidence type="ECO:0000313" key="3">
    <source>
        <dbReference type="EMBL" id="DBA02339.1"/>
    </source>
</evidence>
<dbReference type="GO" id="GO:0005975">
    <property type="term" value="P:carbohydrate metabolic process"/>
    <property type="evidence" value="ECO:0007669"/>
    <property type="project" value="InterPro"/>
</dbReference>
<keyword evidence="4" id="KW-1185">Reference proteome</keyword>
<gene>
    <name evidence="3" type="ORF">N0F65_006214</name>
</gene>
<evidence type="ECO:0000256" key="1">
    <source>
        <dbReference type="ARBA" id="ARBA00022729"/>
    </source>
</evidence>
<proteinExistence type="predicted"/>
<feature type="domain" description="CBM1" evidence="2">
    <location>
        <begin position="282"/>
        <end position="318"/>
    </location>
</feature>
<feature type="domain" description="CBM1" evidence="2">
    <location>
        <begin position="445"/>
        <end position="481"/>
    </location>
</feature>
<feature type="domain" description="CBM1" evidence="2">
    <location>
        <begin position="352"/>
        <end position="380"/>
    </location>
</feature>
<dbReference type="GO" id="GO:0030248">
    <property type="term" value="F:cellulose binding"/>
    <property type="evidence" value="ECO:0007669"/>
    <property type="project" value="InterPro"/>
</dbReference>
<reference evidence="3" key="1">
    <citation type="submission" date="2022-11" db="EMBL/GenBank/DDBJ databases">
        <authorList>
            <person name="Morgan W.R."/>
            <person name="Tartar A."/>
        </authorList>
    </citation>
    <scope>NUCLEOTIDE SEQUENCE</scope>
    <source>
        <strain evidence="3">ARSEF 373</strain>
    </source>
</reference>
<name>A0AAV2ZAD0_9STRA</name>
<evidence type="ECO:0000313" key="4">
    <source>
        <dbReference type="Proteomes" id="UP001146120"/>
    </source>
</evidence>
<dbReference type="AlphaFoldDB" id="A0AAV2ZAD0"/>
<dbReference type="InterPro" id="IPR000254">
    <property type="entry name" value="CBD"/>
</dbReference>
<evidence type="ECO:0000259" key="2">
    <source>
        <dbReference type="SMART" id="SM00236"/>
    </source>
</evidence>
<feature type="domain" description="CBM1" evidence="2">
    <location>
        <begin position="54"/>
        <end position="82"/>
    </location>
</feature>
<feature type="domain" description="CBM1" evidence="2">
    <location>
        <begin position="807"/>
        <end position="835"/>
    </location>
</feature>
<protein>
    <recommendedName>
        <fullName evidence="2">CBM1 domain-containing protein</fullName>
    </recommendedName>
</protein>